<dbReference type="InterPro" id="IPR054246">
    <property type="entry name" value="DUF6973"/>
</dbReference>
<feature type="domain" description="DUF6973" evidence="2">
    <location>
        <begin position="227"/>
        <end position="325"/>
    </location>
</feature>
<name>A0A7W7CB64_9PSEU</name>
<feature type="region of interest" description="Disordered" evidence="1">
    <location>
        <begin position="358"/>
        <end position="382"/>
    </location>
</feature>
<reference evidence="4 5" key="1">
    <citation type="submission" date="2020-08" db="EMBL/GenBank/DDBJ databases">
        <title>Sequencing the genomes of 1000 actinobacteria strains.</title>
        <authorList>
            <person name="Klenk H.-P."/>
        </authorList>
    </citation>
    <scope>NUCLEOTIDE SEQUENCE [LARGE SCALE GENOMIC DNA]</scope>
    <source>
        <strain evidence="4 5">DSM 44230</strain>
    </source>
</reference>
<dbReference type="InterPro" id="IPR057746">
    <property type="entry name" value="CpnT-like_N"/>
</dbReference>
<protein>
    <recommendedName>
        <fullName evidence="6">DUF222 domain-containing protein</fullName>
    </recommendedName>
</protein>
<gene>
    <name evidence="4" type="ORF">HNR67_004053</name>
</gene>
<evidence type="ECO:0000259" key="2">
    <source>
        <dbReference type="Pfam" id="PF22322"/>
    </source>
</evidence>
<dbReference type="RefSeq" id="WP_185003819.1">
    <property type="nucleotide sequence ID" value="NZ_BAAAUI010000080.1"/>
</dbReference>
<evidence type="ECO:0008006" key="6">
    <source>
        <dbReference type="Google" id="ProtNLM"/>
    </source>
</evidence>
<organism evidence="4 5">
    <name type="scientific">Crossiella cryophila</name>
    <dbReference type="NCBI Taxonomy" id="43355"/>
    <lineage>
        <taxon>Bacteria</taxon>
        <taxon>Bacillati</taxon>
        <taxon>Actinomycetota</taxon>
        <taxon>Actinomycetes</taxon>
        <taxon>Pseudonocardiales</taxon>
        <taxon>Pseudonocardiaceae</taxon>
        <taxon>Crossiella</taxon>
    </lineage>
</organism>
<feature type="domain" description="Outer membrane channel protein CpnT-like N-terminal" evidence="3">
    <location>
        <begin position="2"/>
        <end position="145"/>
    </location>
</feature>
<dbReference type="Proteomes" id="UP000533598">
    <property type="component" value="Unassembled WGS sequence"/>
</dbReference>
<dbReference type="Pfam" id="PF25547">
    <property type="entry name" value="WXG100_2"/>
    <property type="match status" value="1"/>
</dbReference>
<evidence type="ECO:0000313" key="5">
    <source>
        <dbReference type="Proteomes" id="UP000533598"/>
    </source>
</evidence>
<evidence type="ECO:0000259" key="3">
    <source>
        <dbReference type="Pfam" id="PF25547"/>
    </source>
</evidence>
<keyword evidence="5" id="KW-1185">Reference proteome</keyword>
<comment type="caution">
    <text evidence="4">The sequence shown here is derived from an EMBL/GenBank/DDBJ whole genome shotgun (WGS) entry which is preliminary data.</text>
</comment>
<accession>A0A7W7CB64</accession>
<evidence type="ECO:0000256" key="1">
    <source>
        <dbReference type="SAM" id="MobiDB-lite"/>
    </source>
</evidence>
<sequence length="382" mass="41268">MAIAEPADTHGLWSRVKAHTGWPDTDEVAMGRLAQEWAGAGTGMDKTVTGFRTTGADVHSVWPDQAGQQFGTKLGQTRRLEEVSAGMGELSGKTAHFAEAVGRTKTDIAATIEANIPLYGSLAQLPGWLGVPLRQFFVSTLATTINSHQDAMASTIASNALTPIQPLDERRPLDEVLRDYQVLDDPNPKVKWPGFPLSLHVEPRDLLPSEVAVLERLTLADQIRAGAITLEVEKRSEKEFTDPTGLGDGHRDAFRHVYLNARLAREIGDEWTRDLGIAHERGPGTPATREAMDLHNNDVGRTIGLRHPDAPVDQLAGYVREAVRTGSYTDAAGVTHAAPIVVHDGAGNLAYSDTVRDGEHRLADPNRVLPGREPGQVGRPGG</sequence>
<dbReference type="EMBL" id="JACHMH010000001">
    <property type="protein sequence ID" value="MBB4677935.1"/>
    <property type="molecule type" value="Genomic_DNA"/>
</dbReference>
<proteinExistence type="predicted"/>
<dbReference type="Pfam" id="PF22322">
    <property type="entry name" value="DUF6973"/>
    <property type="match status" value="1"/>
</dbReference>
<dbReference type="AlphaFoldDB" id="A0A7W7CB64"/>
<evidence type="ECO:0000313" key="4">
    <source>
        <dbReference type="EMBL" id="MBB4677935.1"/>
    </source>
</evidence>